<dbReference type="KEGG" id="ssub:CP968_33000"/>
<dbReference type="PROSITE" id="PS50995">
    <property type="entry name" value="HTH_MARR_2"/>
    <property type="match status" value="1"/>
</dbReference>
<dbReference type="RefSeq" id="WP_150521443.1">
    <property type="nucleotide sequence ID" value="NZ_BMVX01000011.1"/>
</dbReference>
<name>A0A5P2UVS0_9ACTN</name>
<dbReference type="AlphaFoldDB" id="A0A5P2UVS0"/>
<dbReference type="GO" id="GO:0003677">
    <property type="term" value="F:DNA binding"/>
    <property type="evidence" value="ECO:0007669"/>
    <property type="project" value="UniProtKB-KW"/>
</dbReference>
<dbReference type="Proteomes" id="UP000634660">
    <property type="component" value="Unassembled WGS sequence"/>
</dbReference>
<dbReference type="PANTHER" id="PTHR39515:SF2">
    <property type="entry name" value="HTH-TYPE TRANSCRIPTIONAL REGULATOR RV0880"/>
    <property type="match status" value="1"/>
</dbReference>
<dbReference type="InterPro" id="IPR023187">
    <property type="entry name" value="Tscrpt_reg_MarR-type_CS"/>
</dbReference>
<dbReference type="GO" id="GO:0003700">
    <property type="term" value="F:DNA-binding transcription factor activity"/>
    <property type="evidence" value="ECO:0007669"/>
    <property type="project" value="InterPro"/>
</dbReference>
<dbReference type="InterPro" id="IPR036390">
    <property type="entry name" value="WH_DNA-bd_sf"/>
</dbReference>
<organism evidence="7 8">
    <name type="scientific">Streptomyces subrutilus</name>
    <dbReference type="NCBI Taxonomy" id="36818"/>
    <lineage>
        <taxon>Bacteria</taxon>
        <taxon>Bacillati</taxon>
        <taxon>Actinomycetota</taxon>
        <taxon>Actinomycetes</taxon>
        <taxon>Kitasatosporales</taxon>
        <taxon>Streptomycetaceae</taxon>
        <taxon>Streptomyces</taxon>
    </lineage>
</organism>
<keyword evidence="2" id="KW-0238">DNA-binding</keyword>
<gene>
    <name evidence="7" type="ORF">CP968_33000</name>
    <name evidence="6" type="ORF">GCM10010371_33720</name>
</gene>
<sequence>MDPTGTAGRAVGAAGTPDVPDRPGAPGAPDAVELAERLRGAIQALVPLVRGHTAHPDLTPSRLTALGVLDAAGRPLRIGELASRTGIALSTASRMVDLLADSGWIDRQPDPADQRACLIGLSAAGRAVLGAARRETTGALARKIARLDPDQRGVLRRALPALEALSRPGGEPAPDRR</sequence>
<dbReference type="EMBL" id="CP023701">
    <property type="protein sequence ID" value="QEU82439.1"/>
    <property type="molecule type" value="Genomic_DNA"/>
</dbReference>
<evidence type="ECO:0000256" key="3">
    <source>
        <dbReference type="ARBA" id="ARBA00023163"/>
    </source>
</evidence>
<dbReference type="Pfam" id="PF12802">
    <property type="entry name" value="MarR_2"/>
    <property type="match status" value="1"/>
</dbReference>
<dbReference type="InterPro" id="IPR000835">
    <property type="entry name" value="HTH_MarR-typ"/>
</dbReference>
<evidence type="ECO:0000313" key="8">
    <source>
        <dbReference type="Proteomes" id="UP000326831"/>
    </source>
</evidence>
<evidence type="ECO:0000256" key="4">
    <source>
        <dbReference type="SAM" id="MobiDB-lite"/>
    </source>
</evidence>
<keyword evidence="1" id="KW-0805">Transcription regulation</keyword>
<feature type="region of interest" description="Disordered" evidence="4">
    <location>
        <begin position="1"/>
        <end position="29"/>
    </location>
</feature>
<evidence type="ECO:0000313" key="6">
    <source>
        <dbReference type="EMBL" id="GGZ70967.1"/>
    </source>
</evidence>
<dbReference type="InterPro" id="IPR052526">
    <property type="entry name" value="HTH-type_Bedaq_tolerance"/>
</dbReference>
<dbReference type="OrthoDB" id="4311144at2"/>
<evidence type="ECO:0000256" key="1">
    <source>
        <dbReference type="ARBA" id="ARBA00023015"/>
    </source>
</evidence>
<evidence type="ECO:0000313" key="7">
    <source>
        <dbReference type="EMBL" id="QEU82439.1"/>
    </source>
</evidence>
<dbReference type="SMART" id="SM00347">
    <property type="entry name" value="HTH_MARR"/>
    <property type="match status" value="1"/>
</dbReference>
<evidence type="ECO:0000259" key="5">
    <source>
        <dbReference type="PROSITE" id="PS50995"/>
    </source>
</evidence>
<feature type="domain" description="HTH marR-type" evidence="5">
    <location>
        <begin position="31"/>
        <end position="164"/>
    </location>
</feature>
<evidence type="ECO:0000256" key="2">
    <source>
        <dbReference type="ARBA" id="ARBA00023125"/>
    </source>
</evidence>
<dbReference type="Proteomes" id="UP000326831">
    <property type="component" value="Chromosome"/>
</dbReference>
<dbReference type="PANTHER" id="PTHR39515">
    <property type="entry name" value="CONSERVED PROTEIN"/>
    <property type="match status" value="1"/>
</dbReference>
<dbReference type="SUPFAM" id="SSF46785">
    <property type="entry name" value="Winged helix' DNA-binding domain"/>
    <property type="match status" value="1"/>
</dbReference>
<keyword evidence="8" id="KW-1185">Reference proteome</keyword>
<dbReference type="PROSITE" id="PS01117">
    <property type="entry name" value="HTH_MARR_1"/>
    <property type="match status" value="1"/>
</dbReference>
<dbReference type="InterPro" id="IPR036388">
    <property type="entry name" value="WH-like_DNA-bd_sf"/>
</dbReference>
<proteinExistence type="predicted"/>
<protein>
    <submittedName>
        <fullName evidence="7">MarR family transcriptional regulator</fullName>
    </submittedName>
</protein>
<reference evidence="6" key="3">
    <citation type="submission" date="2020-09" db="EMBL/GenBank/DDBJ databases">
        <authorList>
            <person name="Sun Q."/>
            <person name="Ohkuma M."/>
        </authorList>
    </citation>
    <scope>NUCLEOTIDE SEQUENCE</scope>
    <source>
        <strain evidence="6">JCM 4834</strain>
    </source>
</reference>
<dbReference type="Gene3D" id="1.10.10.10">
    <property type="entry name" value="Winged helix-like DNA-binding domain superfamily/Winged helix DNA-binding domain"/>
    <property type="match status" value="1"/>
</dbReference>
<reference evidence="7 8" key="2">
    <citation type="submission" date="2017-09" db="EMBL/GenBank/DDBJ databases">
        <authorList>
            <person name="Lee N."/>
            <person name="Cho B.-K."/>
        </authorList>
    </citation>
    <scope>NUCLEOTIDE SEQUENCE [LARGE SCALE GENOMIC DNA]</scope>
    <source>
        <strain evidence="7 8">ATCC 27467</strain>
    </source>
</reference>
<keyword evidence="3" id="KW-0804">Transcription</keyword>
<accession>A0A5P2UVS0</accession>
<reference evidence="6" key="1">
    <citation type="journal article" date="2014" name="Int. J. Syst. Evol. Microbiol.">
        <title>Complete genome sequence of Corynebacterium casei LMG S-19264T (=DSM 44701T), isolated from a smear-ripened cheese.</title>
        <authorList>
            <consortium name="US DOE Joint Genome Institute (JGI-PGF)"/>
            <person name="Walter F."/>
            <person name="Albersmeier A."/>
            <person name="Kalinowski J."/>
            <person name="Ruckert C."/>
        </authorList>
    </citation>
    <scope>NUCLEOTIDE SEQUENCE</scope>
    <source>
        <strain evidence="6">JCM 4834</strain>
    </source>
</reference>
<dbReference type="EMBL" id="BMVX01000011">
    <property type="protein sequence ID" value="GGZ70967.1"/>
    <property type="molecule type" value="Genomic_DNA"/>
</dbReference>